<reference evidence="2" key="1">
    <citation type="journal article" date="2020" name="Stud. Mycol.">
        <title>101 Dothideomycetes genomes: a test case for predicting lifestyles and emergence of pathogens.</title>
        <authorList>
            <person name="Haridas S."/>
            <person name="Albert R."/>
            <person name="Binder M."/>
            <person name="Bloem J."/>
            <person name="Labutti K."/>
            <person name="Salamov A."/>
            <person name="Andreopoulos B."/>
            <person name="Baker S."/>
            <person name="Barry K."/>
            <person name="Bills G."/>
            <person name="Bluhm B."/>
            <person name="Cannon C."/>
            <person name="Castanera R."/>
            <person name="Culley D."/>
            <person name="Daum C."/>
            <person name="Ezra D."/>
            <person name="Gonzalez J."/>
            <person name="Henrissat B."/>
            <person name="Kuo A."/>
            <person name="Liang C."/>
            <person name="Lipzen A."/>
            <person name="Lutzoni F."/>
            <person name="Magnuson J."/>
            <person name="Mondo S."/>
            <person name="Nolan M."/>
            <person name="Ohm R."/>
            <person name="Pangilinan J."/>
            <person name="Park H.-J."/>
            <person name="Ramirez L."/>
            <person name="Alfaro M."/>
            <person name="Sun H."/>
            <person name="Tritt A."/>
            <person name="Yoshinaga Y."/>
            <person name="Zwiers L.-H."/>
            <person name="Turgeon B."/>
            <person name="Goodwin S."/>
            <person name="Spatafora J."/>
            <person name="Crous P."/>
            <person name="Grigoriev I."/>
        </authorList>
    </citation>
    <scope>NUCLEOTIDE SEQUENCE</scope>
    <source>
        <strain evidence="2">CBS 115976</strain>
    </source>
</reference>
<dbReference type="AlphaFoldDB" id="A0A6A6U7A3"/>
<dbReference type="EMBL" id="MU004238">
    <property type="protein sequence ID" value="KAF2666958.1"/>
    <property type="molecule type" value="Genomic_DNA"/>
</dbReference>
<proteinExistence type="predicted"/>
<gene>
    <name evidence="2" type="ORF">BT63DRAFT_457916</name>
</gene>
<keyword evidence="3" id="KW-1185">Reference proteome</keyword>
<name>A0A6A6U7A3_9PEZI</name>
<protein>
    <submittedName>
        <fullName evidence="2">Uncharacterized protein</fullName>
    </submittedName>
</protein>
<dbReference type="Proteomes" id="UP000799302">
    <property type="component" value="Unassembled WGS sequence"/>
</dbReference>
<evidence type="ECO:0000313" key="3">
    <source>
        <dbReference type="Proteomes" id="UP000799302"/>
    </source>
</evidence>
<feature type="region of interest" description="Disordered" evidence="1">
    <location>
        <begin position="28"/>
        <end position="57"/>
    </location>
</feature>
<sequence length="234" mass="25267">MTKLDLFTSFDTSLIDLQNYGDDYQSFSTTESIPSERANETTLITPRASSNSLPSLQLSNQQPSNIHERLVPIMAGQLPEVINAIFETTESAATAPRRVGLFDSTSSLQGLSAPAGLDIDFIPNTLQAHTSSNEYSIVFLVLGADVSHLTRDLLLLRRLLCLSGVVSFIHLSNQPADQDTQPTETCQEIIIIAEEAGFPYFGALGYTLESSNALLSSEPTANQLCSVSILVIAA</sequence>
<evidence type="ECO:0000313" key="2">
    <source>
        <dbReference type="EMBL" id="KAF2666958.1"/>
    </source>
</evidence>
<organism evidence="2 3">
    <name type="scientific">Microthyrium microscopicum</name>
    <dbReference type="NCBI Taxonomy" id="703497"/>
    <lineage>
        <taxon>Eukaryota</taxon>
        <taxon>Fungi</taxon>
        <taxon>Dikarya</taxon>
        <taxon>Ascomycota</taxon>
        <taxon>Pezizomycotina</taxon>
        <taxon>Dothideomycetes</taxon>
        <taxon>Dothideomycetes incertae sedis</taxon>
        <taxon>Microthyriales</taxon>
        <taxon>Microthyriaceae</taxon>
        <taxon>Microthyrium</taxon>
    </lineage>
</organism>
<accession>A0A6A6U7A3</accession>
<evidence type="ECO:0000256" key="1">
    <source>
        <dbReference type="SAM" id="MobiDB-lite"/>
    </source>
</evidence>